<evidence type="ECO:0000313" key="1">
    <source>
        <dbReference type="EMBL" id="GAJ94986.1"/>
    </source>
</evidence>
<accession>A0AA87QA80</accession>
<proteinExistence type="predicted"/>
<protein>
    <submittedName>
        <fullName evidence="1">Uncharacterized protein</fullName>
    </submittedName>
</protein>
<comment type="caution">
    <text evidence="1">The sequence shown here is derived from an EMBL/GenBank/DDBJ whole genome shotgun (WGS) entry which is preliminary data.</text>
</comment>
<sequence length="68" mass="7098">MRPIVAAGLVRFASPNGITGFQMSNVTTNRATSAALTVLRGVNKDLGVVQQQVTSGFRVGSASDDPTY</sequence>
<evidence type="ECO:0000313" key="2">
    <source>
        <dbReference type="Proteomes" id="UP000026941"/>
    </source>
</evidence>
<name>A0AA87QA80_RHIRH</name>
<dbReference type="AlphaFoldDB" id="A0AA87QA80"/>
<reference evidence="1 2" key="1">
    <citation type="submission" date="2014-05" db="EMBL/GenBank/DDBJ databases">
        <title>Whole genome shotgun sequence of Rhizobium rhizogenes NBRC 13257.</title>
        <authorList>
            <person name="Katano-Makiyama Y."/>
            <person name="Hosoyama A."/>
            <person name="Hashimoto M."/>
            <person name="Hosoyama Y."/>
            <person name="Noguchi M."/>
            <person name="Tsuchikane K."/>
            <person name="Kimura A."/>
            <person name="Ohji S."/>
            <person name="Ichikawa N."/>
            <person name="Yamazoe A."/>
            <person name="Fujita N."/>
        </authorList>
    </citation>
    <scope>NUCLEOTIDE SEQUENCE [LARGE SCALE GENOMIC DNA]</scope>
    <source>
        <strain evidence="1 2">NBRC 13257</strain>
    </source>
</reference>
<gene>
    <name evidence="1" type="ORF">RRH01S_09_03010</name>
</gene>
<organism evidence="1 2">
    <name type="scientific">Rhizobium rhizogenes NBRC 13257</name>
    <dbReference type="NCBI Taxonomy" id="1220581"/>
    <lineage>
        <taxon>Bacteria</taxon>
        <taxon>Pseudomonadati</taxon>
        <taxon>Pseudomonadota</taxon>
        <taxon>Alphaproteobacteria</taxon>
        <taxon>Hyphomicrobiales</taxon>
        <taxon>Rhizobiaceae</taxon>
        <taxon>Rhizobium/Agrobacterium group</taxon>
        <taxon>Rhizobium</taxon>
    </lineage>
</organism>
<dbReference type="SUPFAM" id="SSF64518">
    <property type="entry name" value="Phase 1 flagellin"/>
    <property type="match status" value="1"/>
</dbReference>
<dbReference type="EMBL" id="BAYX01000009">
    <property type="protein sequence ID" value="GAJ94986.1"/>
    <property type="molecule type" value="Genomic_DNA"/>
</dbReference>
<dbReference type="Proteomes" id="UP000026941">
    <property type="component" value="Unassembled WGS sequence"/>
</dbReference>